<gene>
    <name evidence="1" type="ORF">GCM10017577_34450</name>
</gene>
<dbReference type="CDD" id="cd07812">
    <property type="entry name" value="SRPBCC"/>
    <property type="match status" value="1"/>
</dbReference>
<reference evidence="1" key="2">
    <citation type="submission" date="2023-01" db="EMBL/GenBank/DDBJ databases">
        <authorList>
            <person name="Sun Q."/>
            <person name="Evtushenko L."/>
        </authorList>
    </citation>
    <scope>NUCLEOTIDE SEQUENCE</scope>
    <source>
        <strain evidence="1">VKM Ac-1069</strain>
    </source>
</reference>
<dbReference type="AlphaFoldDB" id="A0A9W6L4W9"/>
<dbReference type="InterPro" id="IPR023393">
    <property type="entry name" value="START-like_dom_sf"/>
</dbReference>
<keyword evidence="2" id="KW-1185">Reference proteome</keyword>
<dbReference type="InterPro" id="IPR014488">
    <property type="entry name" value="UCP017371"/>
</dbReference>
<dbReference type="RefSeq" id="WP_037045566.1">
    <property type="nucleotide sequence ID" value="NZ_BAAAUZ010000077.1"/>
</dbReference>
<evidence type="ECO:0000313" key="1">
    <source>
        <dbReference type="EMBL" id="GLL12304.1"/>
    </source>
</evidence>
<protein>
    <submittedName>
        <fullName evidence="1">Polyketide cyclase</fullName>
    </submittedName>
</protein>
<dbReference type="Proteomes" id="UP001143463">
    <property type="component" value="Unassembled WGS sequence"/>
</dbReference>
<comment type="caution">
    <text evidence="1">The sequence shown here is derived from an EMBL/GenBank/DDBJ whole genome shotgun (WGS) entry which is preliminary data.</text>
</comment>
<sequence length="147" mass="15447">MAQVTATAERTVPAPVEAVRAAVADYTQTRPEILTEQFTDYAVLTGGQGEGTSATWKLHATKKRVRHVKADVTQPTPDTVVEKDANSSLVTTWRVAPAGEGASLVTITTTWNGAGGIGGFFERTFAPKGLTRIYDGVLANLASTVGG</sequence>
<dbReference type="InterPro" id="IPR019587">
    <property type="entry name" value="Polyketide_cyclase/dehydratase"/>
</dbReference>
<dbReference type="PIRSF" id="PIRSF017371">
    <property type="entry name" value="UCP017371"/>
    <property type="match status" value="1"/>
</dbReference>
<dbReference type="Gene3D" id="3.30.530.20">
    <property type="match status" value="1"/>
</dbReference>
<dbReference type="SUPFAM" id="SSF55961">
    <property type="entry name" value="Bet v1-like"/>
    <property type="match status" value="1"/>
</dbReference>
<dbReference type="EMBL" id="BSFQ01000013">
    <property type="protein sequence ID" value="GLL12304.1"/>
    <property type="molecule type" value="Genomic_DNA"/>
</dbReference>
<evidence type="ECO:0000313" key="2">
    <source>
        <dbReference type="Proteomes" id="UP001143463"/>
    </source>
</evidence>
<accession>A0A9W6L4W9</accession>
<reference evidence="1" key="1">
    <citation type="journal article" date="2014" name="Int. J. Syst. Evol. Microbiol.">
        <title>Complete genome sequence of Corynebacterium casei LMG S-19264T (=DSM 44701T), isolated from a smear-ripened cheese.</title>
        <authorList>
            <consortium name="US DOE Joint Genome Institute (JGI-PGF)"/>
            <person name="Walter F."/>
            <person name="Albersmeier A."/>
            <person name="Kalinowski J."/>
            <person name="Ruckert C."/>
        </authorList>
    </citation>
    <scope>NUCLEOTIDE SEQUENCE</scope>
    <source>
        <strain evidence="1">VKM Ac-1069</strain>
    </source>
</reference>
<name>A0A9W6L4W9_9PSEU</name>
<dbReference type="Pfam" id="PF10604">
    <property type="entry name" value="Polyketide_cyc2"/>
    <property type="match status" value="1"/>
</dbReference>
<proteinExistence type="predicted"/>
<organism evidence="1 2">
    <name type="scientific">Pseudonocardia halophobica</name>
    <dbReference type="NCBI Taxonomy" id="29401"/>
    <lineage>
        <taxon>Bacteria</taxon>
        <taxon>Bacillati</taxon>
        <taxon>Actinomycetota</taxon>
        <taxon>Actinomycetes</taxon>
        <taxon>Pseudonocardiales</taxon>
        <taxon>Pseudonocardiaceae</taxon>
        <taxon>Pseudonocardia</taxon>
    </lineage>
</organism>